<dbReference type="InterPro" id="IPR015109">
    <property type="entry name" value="Restrct_endonuc_II_EcoRII_C"/>
</dbReference>
<dbReference type="Gene3D" id="3.40.91.80">
    <property type="match status" value="1"/>
</dbReference>
<dbReference type="EMBL" id="JACOPE010000001">
    <property type="protein sequence ID" value="MBC5684382.1"/>
    <property type="molecule type" value="Genomic_DNA"/>
</dbReference>
<dbReference type="InterPro" id="IPR011335">
    <property type="entry name" value="Restrct_endonuc-II-like"/>
</dbReference>
<dbReference type="SUPFAM" id="SSF48295">
    <property type="entry name" value="TrpR-like"/>
    <property type="match status" value="1"/>
</dbReference>
<dbReference type="Pfam" id="PF09019">
    <property type="entry name" value="EcoRII-C"/>
    <property type="match status" value="1"/>
</dbReference>
<gene>
    <name evidence="2" type="ORF">H8S40_12675</name>
</gene>
<dbReference type="Proteomes" id="UP000631576">
    <property type="component" value="Unassembled WGS sequence"/>
</dbReference>
<reference evidence="2 3" key="1">
    <citation type="submission" date="2020-08" db="EMBL/GenBank/DDBJ databases">
        <title>Genome public.</title>
        <authorList>
            <person name="Liu C."/>
            <person name="Sun Q."/>
        </authorList>
    </citation>
    <scope>NUCLEOTIDE SEQUENCE [LARGE SCALE GENOMIC DNA]</scope>
    <source>
        <strain evidence="2 3">NSJ-13</strain>
    </source>
</reference>
<accession>A0ABR7GAC9</accession>
<dbReference type="InterPro" id="IPR010921">
    <property type="entry name" value="Trp_repressor/repl_initiator"/>
</dbReference>
<keyword evidence="3" id="KW-1185">Reference proteome</keyword>
<protein>
    <recommendedName>
        <fullName evidence="1">Restriction endonuclease type II EcoRII C-terminal domain-containing protein</fullName>
    </recommendedName>
</protein>
<evidence type="ECO:0000259" key="1">
    <source>
        <dbReference type="Pfam" id="PF09019"/>
    </source>
</evidence>
<proteinExistence type="predicted"/>
<name>A0ABR7GAC9_9FIRM</name>
<dbReference type="SUPFAM" id="SSF52980">
    <property type="entry name" value="Restriction endonuclease-like"/>
    <property type="match status" value="1"/>
</dbReference>
<organism evidence="2 3">
    <name type="scientific">Ruminococcus hominis</name>
    <dbReference type="NCBI Taxonomy" id="2763065"/>
    <lineage>
        <taxon>Bacteria</taxon>
        <taxon>Bacillati</taxon>
        <taxon>Bacillota</taxon>
        <taxon>Clostridia</taxon>
        <taxon>Eubacteriales</taxon>
        <taxon>Oscillospiraceae</taxon>
        <taxon>Ruminococcus</taxon>
    </lineage>
</organism>
<sequence length="386" mass="44364">MVYAKEIKYQICKRIVEKEISVEKASLECGASIGTIKKWVNLYEKDPDNAFKKKDIEGGVEKELQGTQGLINVVRGQFLLSEKQMSAEAYRRYVVNIGHELEPSDIENDADTILKELLFLELDYYKECTDKLLTNALPYYRKNIYGTLDDSYPNTRKLINELDEIYYEVKDEKITQEVFLEKVSSRMNPITHLISFSIYQSSKSRAGAAFENHLQKLLDICGIRNKSQQQEREGKTIIDFVIPSIEEAQRNPAHSASIECQTTLKDRFRLSSGKTITTDMNCFLATPTGVGIFTKKDNKDITVQKVSEIVYEDKMTLVVFPEVQERIKELLYKNIELLEKGTDIGKGFLGKKDICGILLNQIGTKIITFTQLFKRELPVINKYWEL</sequence>
<comment type="caution">
    <text evidence="2">The sequence shown here is derived from an EMBL/GenBank/DDBJ whole genome shotgun (WGS) entry which is preliminary data.</text>
</comment>
<evidence type="ECO:0000313" key="3">
    <source>
        <dbReference type="Proteomes" id="UP000631576"/>
    </source>
</evidence>
<feature type="domain" description="Restriction endonuclease type II EcoRII C-terminal" evidence="1">
    <location>
        <begin position="178"/>
        <end position="269"/>
    </location>
</feature>
<dbReference type="RefSeq" id="WP_186865355.1">
    <property type="nucleotide sequence ID" value="NZ_JACOPE010000001.1"/>
</dbReference>
<evidence type="ECO:0000313" key="2">
    <source>
        <dbReference type="EMBL" id="MBC5684382.1"/>
    </source>
</evidence>
<dbReference type="InterPro" id="IPR038365">
    <property type="entry name" value="EcoRII_C_sf"/>
</dbReference>